<feature type="compositionally biased region" description="Acidic residues" evidence="1">
    <location>
        <begin position="249"/>
        <end position="262"/>
    </location>
</feature>
<evidence type="ECO:0000313" key="3">
    <source>
        <dbReference type="Proteomes" id="UP000188268"/>
    </source>
</evidence>
<accession>A0A1R3HPY1</accession>
<feature type="region of interest" description="Disordered" evidence="1">
    <location>
        <begin position="228"/>
        <end position="262"/>
    </location>
</feature>
<protein>
    <submittedName>
        <fullName evidence="2">Uncharacterized protein</fullName>
    </submittedName>
</protein>
<name>A0A1R3HPY1_COCAP</name>
<sequence>MNIEFYRLFRPPYYPVSPYFVHVTGPEGTWLPVYEPELNGNQANGYVIHYRYKKSVQTPPIPTLEPYRQLLSLCAVAAPAGPFNDFTVDGSFNGGHTAGIIMYKPLLLYDSTNTLRALLYIQDGEHPTPHLPHVHCLDQNLPENHADVGNAQNFPNPDDFAHHQNFYQNLQNQNLPENHADVGNAQNFANPLNFANLHNFHQNLQNFHHPNDNEGGIVGLNNPQNFLLNNNNEELGNNNGIDNNGIDNNGDENEESVGDNMN</sequence>
<keyword evidence="3" id="KW-1185">Reference proteome</keyword>
<proteinExistence type="predicted"/>
<organism evidence="2 3">
    <name type="scientific">Corchorus capsularis</name>
    <name type="common">Jute</name>
    <dbReference type="NCBI Taxonomy" id="210143"/>
    <lineage>
        <taxon>Eukaryota</taxon>
        <taxon>Viridiplantae</taxon>
        <taxon>Streptophyta</taxon>
        <taxon>Embryophyta</taxon>
        <taxon>Tracheophyta</taxon>
        <taxon>Spermatophyta</taxon>
        <taxon>Magnoliopsida</taxon>
        <taxon>eudicotyledons</taxon>
        <taxon>Gunneridae</taxon>
        <taxon>Pentapetalae</taxon>
        <taxon>rosids</taxon>
        <taxon>malvids</taxon>
        <taxon>Malvales</taxon>
        <taxon>Malvaceae</taxon>
        <taxon>Grewioideae</taxon>
        <taxon>Apeibeae</taxon>
        <taxon>Corchorus</taxon>
    </lineage>
</organism>
<dbReference type="AlphaFoldDB" id="A0A1R3HPY1"/>
<evidence type="ECO:0000256" key="1">
    <source>
        <dbReference type="SAM" id="MobiDB-lite"/>
    </source>
</evidence>
<comment type="caution">
    <text evidence="2">The sequence shown here is derived from an EMBL/GenBank/DDBJ whole genome shotgun (WGS) entry which is preliminary data.</text>
</comment>
<dbReference type="Proteomes" id="UP000188268">
    <property type="component" value="Unassembled WGS sequence"/>
</dbReference>
<dbReference type="Gramene" id="OMO72435">
    <property type="protein sequence ID" value="OMO72435"/>
    <property type="gene ID" value="CCACVL1_17810"/>
</dbReference>
<dbReference type="OrthoDB" id="10436247at2759"/>
<gene>
    <name evidence="2" type="ORF">CCACVL1_17810</name>
</gene>
<dbReference type="EMBL" id="AWWV01011423">
    <property type="protein sequence ID" value="OMO72435.1"/>
    <property type="molecule type" value="Genomic_DNA"/>
</dbReference>
<feature type="compositionally biased region" description="Low complexity" evidence="1">
    <location>
        <begin position="228"/>
        <end position="248"/>
    </location>
</feature>
<reference evidence="2 3" key="1">
    <citation type="submission" date="2013-09" db="EMBL/GenBank/DDBJ databases">
        <title>Corchorus capsularis genome sequencing.</title>
        <authorList>
            <person name="Alam M."/>
            <person name="Haque M.S."/>
            <person name="Islam M.S."/>
            <person name="Emdad E.M."/>
            <person name="Islam M.M."/>
            <person name="Ahmed B."/>
            <person name="Halim A."/>
            <person name="Hossen Q.M.M."/>
            <person name="Hossain M.Z."/>
            <person name="Ahmed R."/>
            <person name="Khan M.M."/>
            <person name="Islam R."/>
            <person name="Rashid M.M."/>
            <person name="Khan S.A."/>
            <person name="Rahman M.S."/>
            <person name="Alam M."/>
        </authorList>
    </citation>
    <scope>NUCLEOTIDE SEQUENCE [LARGE SCALE GENOMIC DNA]</scope>
    <source>
        <strain evidence="3">cv. CVL-1</strain>
        <tissue evidence="2">Whole seedling</tissue>
    </source>
</reference>
<evidence type="ECO:0000313" key="2">
    <source>
        <dbReference type="EMBL" id="OMO72435.1"/>
    </source>
</evidence>